<proteinExistence type="predicted"/>
<keyword evidence="3" id="KW-1185">Reference proteome</keyword>
<dbReference type="EMBL" id="SMFR01000008">
    <property type="protein sequence ID" value="TCJ89877.1"/>
    <property type="molecule type" value="Genomic_DNA"/>
</dbReference>
<sequence length="120" mass="13385">MQLLDAGRFEEWAAGFTEDGVFATEAVPEPAVGRDQLASGSRRAHADLTAQGIQRHHWLGMVVAEDVGGNRVRARSYALTLTGTGDGTAELRFFNLCRDTLHYDPVDDSWLIRERRVTRQ</sequence>
<organism evidence="2 3">
    <name type="scientific">Nocardia alba</name>
    <dbReference type="NCBI Taxonomy" id="225051"/>
    <lineage>
        <taxon>Bacteria</taxon>
        <taxon>Bacillati</taxon>
        <taxon>Actinomycetota</taxon>
        <taxon>Actinomycetes</taxon>
        <taxon>Mycobacteriales</taxon>
        <taxon>Nocardiaceae</taxon>
        <taxon>Nocardia</taxon>
    </lineage>
</organism>
<dbReference type="InterPro" id="IPR032710">
    <property type="entry name" value="NTF2-like_dom_sf"/>
</dbReference>
<protein>
    <submittedName>
        <fullName evidence="2">SnoaL-like protein</fullName>
    </submittedName>
</protein>
<dbReference type="STRING" id="1210063.GCA_001612665_05747"/>
<feature type="domain" description="SnoaL-like" evidence="1">
    <location>
        <begin position="1"/>
        <end position="116"/>
    </location>
</feature>
<dbReference type="Gene3D" id="3.10.450.50">
    <property type="match status" value="1"/>
</dbReference>
<evidence type="ECO:0000313" key="3">
    <source>
        <dbReference type="Proteomes" id="UP000294856"/>
    </source>
</evidence>
<dbReference type="Pfam" id="PF13577">
    <property type="entry name" value="SnoaL_4"/>
    <property type="match status" value="1"/>
</dbReference>
<accession>A0A4R1F6H0</accession>
<dbReference type="InterPro" id="IPR037401">
    <property type="entry name" value="SnoaL-like"/>
</dbReference>
<dbReference type="Proteomes" id="UP000294856">
    <property type="component" value="Unassembled WGS sequence"/>
</dbReference>
<dbReference type="SUPFAM" id="SSF54427">
    <property type="entry name" value="NTF2-like"/>
    <property type="match status" value="1"/>
</dbReference>
<gene>
    <name evidence="2" type="ORF">DFR71_6166</name>
</gene>
<dbReference type="AlphaFoldDB" id="A0A4R1F6H0"/>
<dbReference type="CDD" id="cd00531">
    <property type="entry name" value="NTF2_like"/>
    <property type="match status" value="1"/>
</dbReference>
<evidence type="ECO:0000259" key="1">
    <source>
        <dbReference type="Pfam" id="PF13577"/>
    </source>
</evidence>
<name>A0A4R1F6H0_9NOCA</name>
<reference evidence="2 3" key="1">
    <citation type="submission" date="2019-03" db="EMBL/GenBank/DDBJ databases">
        <title>Genomic Encyclopedia of Type Strains, Phase IV (KMG-IV): sequencing the most valuable type-strain genomes for metagenomic binning, comparative biology and taxonomic classification.</title>
        <authorList>
            <person name="Goeker M."/>
        </authorList>
    </citation>
    <scope>NUCLEOTIDE SEQUENCE [LARGE SCALE GENOMIC DNA]</scope>
    <source>
        <strain evidence="2 3">DSM 44684</strain>
    </source>
</reference>
<comment type="caution">
    <text evidence="2">The sequence shown here is derived from an EMBL/GenBank/DDBJ whole genome shotgun (WGS) entry which is preliminary data.</text>
</comment>
<evidence type="ECO:0000313" key="2">
    <source>
        <dbReference type="EMBL" id="TCJ89877.1"/>
    </source>
</evidence>
<dbReference type="RefSeq" id="WP_207905673.1">
    <property type="nucleotide sequence ID" value="NZ_SMFR01000008.1"/>
</dbReference>